<evidence type="ECO:0000313" key="4">
    <source>
        <dbReference type="Proteomes" id="UP000828251"/>
    </source>
</evidence>
<dbReference type="Gene3D" id="3.50.30.30">
    <property type="match status" value="1"/>
</dbReference>
<dbReference type="GO" id="GO:0006508">
    <property type="term" value="P:proteolysis"/>
    <property type="evidence" value="ECO:0007669"/>
    <property type="project" value="InterPro"/>
</dbReference>
<name>A0A9D3W4K5_9ROSI</name>
<comment type="similarity">
    <text evidence="1">Belongs to the peptidase S8 family.</text>
</comment>
<evidence type="ECO:0000256" key="2">
    <source>
        <dbReference type="ARBA" id="ARBA00022729"/>
    </source>
</evidence>
<dbReference type="AlphaFoldDB" id="A0A9D3W4K5"/>
<dbReference type="GO" id="GO:0004252">
    <property type="term" value="F:serine-type endopeptidase activity"/>
    <property type="evidence" value="ECO:0007669"/>
    <property type="project" value="InterPro"/>
</dbReference>
<dbReference type="EMBL" id="JAIQCV010000004">
    <property type="protein sequence ID" value="KAH1109029.1"/>
    <property type="molecule type" value="Genomic_DNA"/>
</dbReference>
<dbReference type="Gene3D" id="3.40.50.200">
    <property type="entry name" value="Peptidase S8/S53 domain"/>
    <property type="match status" value="1"/>
</dbReference>
<evidence type="ECO:0000313" key="3">
    <source>
        <dbReference type="EMBL" id="KAH1109029.1"/>
    </source>
</evidence>
<dbReference type="PANTHER" id="PTHR10795">
    <property type="entry name" value="PROPROTEIN CONVERTASE SUBTILISIN/KEXIN"/>
    <property type="match status" value="1"/>
</dbReference>
<dbReference type="InterPro" id="IPR045051">
    <property type="entry name" value="SBT"/>
</dbReference>
<dbReference type="OrthoDB" id="4803627at2759"/>
<gene>
    <name evidence="3" type="ORF">J1N35_012797</name>
</gene>
<keyword evidence="4" id="KW-1185">Reference proteome</keyword>
<organism evidence="3 4">
    <name type="scientific">Gossypium stocksii</name>
    <dbReference type="NCBI Taxonomy" id="47602"/>
    <lineage>
        <taxon>Eukaryota</taxon>
        <taxon>Viridiplantae</taxon>
        <taxon>Streptophyta</taxon>
        <taxon>Embryophyta</taxon>
        <taxon>Tracheophyta</taxon>
        <taxon>Spermatophyta</taxon>
        <taxon>Magnoliopsida</taxon>
        <taxon>eudicotyledons</taxon>
        <taxon>Gunneridae</taxon>
        <taxon>Pentapetalae</taxon>
        <taxon>rosids</taxon>
        <taxon>malvids</taxon>
        <taxon>Malvales</taxon>
        <taxon>Malvaceae</taxon>
        <taxon>Malvoideae</taxon>
        <taxon>Gossypium</taxon>
    </lineage>
</organism>
<dbReference type="SUPFAM" id="SSF52743">
    <property type="entry name" value="Subtilisin-like"/>
    <property type="match status" value="1"/>
</dbReference>
<evidence type="ECO:0000256" key="1">
    <source>
        <dbReference type="ARBA" id="ARBA00011073"/>
    </source>
</evidence>
<dbReference type="InterPro" id="IPR036852">
    <property type="entry name" value="Peptidase_S8/S53_dom_sf"/>
</dbReference>
<protein>
    <submittedName>
        <fullName evidence="3">Uncharacterized protein</fullName>
    </submittedName>
</protein>
<comment type="caution">
    <text evidence="3">The sequence shown here is derived from an EMBL/GenBank/DDBJ whole genome shotgun (WGS) entry which is preliminary data.</text>
</comment>
<reference evidence="3 4" key="1">
    <citation type="journal article" date="2021" name="Plant Biotechnol. J.">
        <title>Multi-omics assisted identification of the key and species-specific regulatory components of drought-tolerant mechanisms in Gossypium stocksii.</title>
        <authorList>
            <person name="Yu D."/>
            <person name="Ke L."/>
            <person name="Zhang D."/>
            <person name="Wu Y."/>
            <person name="Sun Y."/>
            <person name="Mei J."/>
            <person name="Sun J."/>
            <person name="Sun Y."/>
        </authorList>
    </citation>
    <scope>NUCLEOTIDE SEQUENCE [LARGE SCALE GENOMIC DNA]</scope>
    <source>
        <strain evidence="4">cv. E1</strain>
        <tissue evidence="3">Leaf</tissue>
    </source>
</reference>
<accession>A0A9D3W4K5</accession>
<dbReference type="Proteomes" id="UP000828251">
    <property type="component" value="Unassembled WGS sequence"/>
</dbReference>
<sequence>MDGVDAAYDAGALGVITKYDLDDVSFVVPLPAITLSSKDYDLVISYFNSTKYVHINEPKAEIFRSETTKDKFAPIVASFSSRGPNAFVPDILKARLGLITRPDISAPGVDILAAHSPVASPSTTTTDTR</sequence>
<proteinExistence type="inferred from homology"/>
<keyword evidence="2" id="KW-0732">Signal</keyword>